<dbReference type="Proteomes" id="UP001439875">
    <property type="component" value="Unassembled WGS sequence"/>
</dbReference>
<dbReference type="EMBL" id="JBBMEW010000003">
    <property type="protein sequence ID" value="MEQ2526135.1"/>
    <property type="molecule type" value="Genomic_DNA"/>
</dbReference>
<reference evidence="1" key="1">
    <citation type="submission" date="2024-03" db="EMBL/GenBank/DDBJ databases">
        <title>Human intestinal bacterial collection.</title>
        <authorList>
            <person name="Pauvert C."/>
            <person name="Hitch T.C.A."/>
            <person name="Clavel T."/>
        </authorList>
    </citation>
    <scope>NUCLEOTIDE SEQUENCE</scope>
    <source>
        <strain evidence="1">CLA-AA-H227</strain>
    </source>
</reference>
<protein>
    <submittedName>
        <fullName evidence="1">Stage III sporulation protein AD</fullName>
    </submittedName>
</protein>
<organism evidence="1 2">
    <name type="scientific">Robertmurraya yapensis</name>
    <name type="common">ex Hitch et al 2024</name>
    <dbReference type="NCBI Taxonomy" id="3133160"/>
    <lineage>
        <taxon>Bacteria</taxon>
        <taxon>Bacillati</taxon>
        <taxon>Bacillota</taxon>
        <taxon>Bacilli</taxon>
        <taxon>Bacillales</taxon>
        <taxon>Bacillaceae</taxon>
        <taxon>Robertmurraya</taxon>
    </lineage>
</organism>
<evidence type="ECO:0000313" key="2">
    <source>
        <dbReference type="Proteomes" id="UP001439875"/>
    </source>
</evidence>
<name>A0ACC6S850_9BACI</name>
<evidence type="ECO:0000313" key="1">
    <source>
        <dbReference type="EMBL" id="MEQ2526135.1"/>
    </source>
</evidence>
<keyword evidence="2" id="KW-1185">Reference proteome</keyword>
<comment type="caution">
    <text evidence="1">The sequence shown here is derived from an EMBL/GenBank/DDBJ whole genome shotgun (WGS) entry which is preliminary data.</text>
</comment>
<sequence length="142" mass="15535">MRVSFPRVREGSEIEIIQIVGVALISTFLALIVKEQKPNFAFLLIVFVGCSIFLFLIDQIYAIIHMLEVIAVNAKVNIIYVETILKIIGIAYIAEFAAQITKDAGQGAIASKIELAGKVLILAMAIPILSVLIETIIQLIPN</sequence>
<gene>
    <name evidence="1" type="primary">spoIIIAD</name>
    <name evidence="1" type="ORF">WMO40_05420</name>
</gene>
<accession>A0ACC6S850</accession>
<proteinExistence type="predicted"/>